<organism evidence="1 2">
    <name type="scientific">Ensete ventricosum</name>
    <name type="common">Abyssinian banana</name>
    <name type="synonym">Musa ensete</name>
    <dbReference type="NCBI Taxonomy" id="4639"/>
    <lineage>
        <taxon>Eukaryota</taxon>
        <taxon>Viridiplantae</taxon>
        <taxon>Streptophyta</taxon>
        <taxon>Embryophyta</taxon>
        <taxon>Tracheophyta</taxon>
        <taxon>Spermatophyta</taxon>
        <taxon>Magnoliopsida</taxon>
        <taxon>Liliopsida</taxon>
        <taxon>Zingiberales</taxon>
        <taxon>Musaceae</taxon>
        <taxon>Ensete</taxon>
    </lineage>
</organism>
<reference evidence="1 2" key="1">
    <citation type="journal article" date="2014" name="Agronomy (Basel)">
        <title>A Draft Genome Sequence for Ensete ventricosum, the Drought-Tolerant Tree Against Hunger.</title>
        <authorList>
            <person name="Harrison J."/>
            <person name="Moore K.A."/>
            <person name="Paszkiewicz K."/>
            <person name="Jones T."/>
            <person name="Grant M."/>
            <person name="Ambacheew D."/>
            <person name="Muzemil S."/>
            <person name="Studholme D.J."/>
        </authorList>
    </citation>
    <scope>NUCLEOTIDE SEQUENCE [LARGE SCALE GENOMIC DNA]</scope>
</reference>
<comment type="caution">
    <text evidence="1">The sequence shown here is derived from an EMBL/GenBank/DDBJ whole genome shotgun (WGS) entry which is preliminary data.</text>
</comment>
<proteinExistence type="predicted"/>
<evidence type="ECO:0000313" key="2">
    <source>
        <dbReference type="Proteomes" id="UP000287651"/>
    </source>
</evidence>
<evidence type="ECO:0000313" key="1">
    <source>
        <dbReference type="EMBL" id="RRT31758.1"/>
    </source>
</evidence>
<sequence length="66" mass="7739">MNRLRISKYWSFLTYYPIGSHTSTILQKITMVINFVQSRVESRVLIDFSCTVSEFQNTDHSQCMVS</sequence>
<name>A0A426WWZ6_ENSVE</name>
<protein>
    <submittedName>
        <fullName evidence="1">Uncharacterized protein</fullName>
    </submittedName>
</protein>
<dbReference type="Proteomes" id="UP000287651">
    <property type="component" value="Unassembled WGS sequence"/>
</dbReference>
<dbReference type="EMBL" id="AMZH03036226">
    <property type="protein sequence ID" value="RRT31758.1"/>
    <property type="molecule type" value="Genomic_DNA"/>
</dbReference>
<dbReference type="AlphaFoldDB" id="A0A426WWZ6"/>
<gene>
    <name evidence="1" type="ORF">B296_00054917</name>
</gene>
<accession>A0A426WWZ6</accession>